<dbReference type="Proteomes" id="UP000532373">
    <property type="component" value="Unassembled WGS sequence"/>
</dbReference>
<feature type="binding site" evidence="7">
    <location>
        <position position="195"/>
    </location>
    <ligand>
        <name>Zn(2+)</name>
        <dbReference type="ChEBI" id="CHEBI:29105"/>
        <note>catalytic</note>
    </ligand>
</feature>
<keyword evidence="7" id="KW-0862">Zinc</keyword>
<evidence type="ECO:0000256" key="4">
    <source>
        <dbReference type="ARBA" id="ARBA00022989"/>
    </source>
</evidence>
<comment type="cofactor">
    <cofactor evidence="7">
        <name>Zn(2+)</name>
        <dbReference type="ChEBI" id="CHEBI:29105"/>
    </cofactor>
</comment>
<feature type="transmembrane region" description="Helical" evidence="8">
    <location>
        <begin position="140"/>
        <end position="157"/>
    </location>
</feature>
<keyword evidence="2 8" id="KW-0812">Transmembrane</keyword>
<evidence type="ECO:0000256" key="7">
    <source>
        <dbReference type="PIRSR" id="PIRSR608901-2"/>
    </source>
</evidence>
<keyword evidence="3" id="KW-0378">Hydrolase</keyword>
<keyword evidence="6" id="KW-0106">Calcium</keyword>
<dbReference type="RefSeq" id="WP_184768249.1">
    <property type="nucleotide sequence ID" value="NZ_JACHGI010000002.1"/>
</dbReference>
<proteinExistence type="predicted"/>
<dbReference type="Pfam" id="PF05875">
    <property type="entry name" value="Ceramidase"/>
    <property type="match status" value="1"/>
</dbReference>
<dbReference type="GO" id="GO:0006672">
    <property type="term" value="P:ceramide metabolic process"/>
    <property type="evidence" value="ECO:0007669"/>
    <property type="project" value="InterPro"/>
</dbReference>
<gene>
    <name evidence="9" type="ORF">HNQ96_001643</name>
</gene>
<protein>
    <recommendedName>
        <fullName evidence="11">Ceramidase</fullName>
    </recommendedName>
</protein>
<comment type="subcellular location">
    <subcellularLocation>
        <location evidence="1">Membrane</location>
        <topology evidence="1">Multi-pass membrane protein</topology>
    </subcellularLocation>
</comment>
<keyword evidence="6" id="KW-0479">Metal-binding</keyword>
<evidence type="ECO:0000256" key="6">
    <source>
        <dbReference type="PIRSR" id="PIRSR608901-1"/>
    </source>
</evidence>
<feature type="transmembrane region" description="Helical" evidence="8">
    <location>
        <begin position="80"/>
        <end position="98"/>
    </location>
</feature>
<keyword evidence="4 8" id="KW-1133">Transmembrane helix</keyword>
<dbReference type="EMBL" id="JACHGI010000002">
    <property type="protein sequence ID" value="MBB6465785.1"/>
    <property type="molecule type" value="Genomic_DNA"/>
</dbReference>
<feature type="transmembrane region" description="Helical" evidence="8">
    <location>
        <begin position="110"/>
        <end position="128"/>
    </location>
</feature>
<feature type="transmembrane region" description="Helical" evidence="8">
    <location>
        <begin position="25"/>
        <end position="44"/>
    </location>
</feature>
<comment type="caution">
    <text evidence="9">The sequence shown here is derived from an EMBL/GenBank/DDBJ whole genome shotgun (WGS) entry which is preliminary data.</text>
</comment>
<evidence type="ECO:0008006" key="11">
    <source>
        <dbReference type="Google" id="ProtNLM"/>
    </source>
</evidence>
<feature type="transmembrane region" description="Helical" evidence="8">
    <location>
        <begin position="164"/>
        <end position="182"/>
    </location>
</feature>
<dbReference type="GO" id="GO:0046872">
    <property type="term" value="F:metal ion binding"/>
    <property type="evidence" value="ECO:0007669"/>
    <property type="project" value="UniProtKB-KW"/>
</dbReference>
<organism evidence="9 10">
    <name type="scientific">Aminobacter carboxidus</name>
    <dbReference type="NCBI Taxonomy" id="376165"/>
    <lineage>
        <taxon>Bacteria</taxon>
        <taxon>Pseudomonadati</taxon>
        <taxon>Pseudomonadota</taxon>
        <taxon>Alphaproteobacteria</taxon>
        <taxon>Hyphomicrobiales</taxon>
        <taxon>Phyllobacteriaceae</taxon>
        <taxon>Aminobacter</taxon>
    </lineage>
</organism>
<feature type="binding site" evidence="7">
    <location>
        <position position="71"/>
    </location>
    <ligand>
        <name>Zn(2+)</name>
        <dbReference type="ChEBI" id="CHEBI:29105"/>
        <note>catalytic</note>
    </ligand>
</feature>
<evidence type="ECO:0000313" key="9">
    <source>
        <dbReference type="EMBL" id="MBB6465785.1"/>
    </source>
</evidence>
<dbReference type="InterPro" id="IPR008901">
    <property type="entry name" value="ACER"/>
</dbReference>
<feature type="binding site" evidence="7">
    <location>
        <position position="199"/>
    </location>
    <ligand>
        <name>Zn(2+)</name>
        <dbReference type="ChEBI" id="CHEBI:29105"/>
        <note>catalytic</note>
    </ligand>
</feature>
<dbReference type="GO" id="GO:0016020">
    <property type="term" value="C:membrane"/>
    <property type="evidence" value="ECO:0007669"/>
    <property type="project" value="UniProtKB-SubCell"/>
</dbReference>
<keyword evidence="5 8" id="KW-0472">Membrane</keyword>
<evidence type="ECO:0000256" key="8">
    <source>
        <dbReference type="SAM" id="Phobius"/>
    </source>
</evidence>
<dbReference type="GO" id="GO:0016811">
    <property type="term" value="F:hydrolase activity, acting on carbon-nitrogen (but not peptide) bonds, in linear amides"/>
    <property type="evidence" value="ECO:0007669"/>
    <property type="project" value="InterPro"/>
</dbReference>
<feature type="binding site" evidence="6">
    <location>
        <position position="23"/>
    </location>
    <ligand>
        <name>Ca(2+)</name>
        <dbReference type="ChEBI" id="CHEBI:29108"/>
    </ligand>
</feature>
<name>A0A8E1WDW6_9HYPH</name>
<evidence type="ECO:0000313" key="10">
    <source>
        <dbReference type="Proteomes" id="UP000532373"/>
    </source>
</evidence>
<evidence type="ECO:0000256" key="5">
    <source>
        <dbReference type="ARBA" id="ARBA00023136"/>
    </source>
</evidence>
<dbReference type="AlphaFoldDB" id="A0A8E1WDW6"/>
<accession>A0A8E1WDW6</accession>
<feature type="transmembrane region" description="Helical" evidence="8">
    <location>
        <begin position="197"/>
        <end position="218"/>
    </location>
</feature>
<evidence type="ECO:0000256" key="2">
    <source>
        <dbReference type="ARBA" id="ARBA00022692"/>
    </source>
</evidence>
<sequence>MLEQFSQHLDLYCERTDIGLWAEPFNAVSNLAFFAAGLWGVYEARRRNAGTFAEVLGWWVVAIGIGSTLFHTFATEATKWADILPIAGFTLAYTLFNLRRFAGMAWPRALLIFFGFYIVVGFVTYMVPDWLRVASNGTTGYLPPFLALIFFGCVVIANGSRAGWYNIAAAVIFLGSVTFRVIDPLVCDALPIGSHFMWHLLNGLMLGVLMAATTRYAGPGPQSRATTRAAVGALH</sequence>
<evidence type="ECO:0000256" key="1">
    <source>
        <dbReference type="ARBA" id="ARBA00004141"/>
    </source>
</evidence>
<reference evidence="9 10" key="1">
    <citation type="submission" date="2020-08" db="EMBL/GenBank/DDBJ databases">
        <title>Genomic Encyclopedia of Type Strains, Phase IV (KMG-IV): sequencing the most valuable type-strain genomes for metagenomic binning, comparative biology and taxonomic classification.</title>
        <authorList>
            <person name="Goeker M."/>
        </authorList>
    </citation>
    <scope>NUCLEOTIDE SEQUENCE [LARGE SCALE GENOMIC DNA]</scope>
    <source>
        <strain evidence="9 10">DSM 17454</strain>
    </source>
</reference>
<evidence type="ECO:0000256" key="3">
    <source>
        <dbReference type="ARBA" id="ARBA00022801"/>
    </source>
</evidence>
<feature type="transmembrane region" description="Helical" evidence="8">
    <location>
        <begin position="56"/>
        <end position="74"/>
    </location>
</feature>